<evidence type="ECO:0000313" key="2">
    <source>
        <dbReference type="Proteomes" id="UP000818029"/>
    </source>
</evidence>
<name>A0ABM3AMB8_GOSHI</name>
<dbReference type="InterPro" id="IPR021109">
    <property type="entry name" value="Peptidase_aspartic_dom_sf"/>
</dbReference>
<reference evidence="3" key="2">
    <citation type="submission" date="2025-08" db="UniProtKB">
        <authorList>
            <consortium name="RefSeq"/>
        </authorList>
    </citation>
    <scope>IDENTIFICATION</scope>
</reference>
<proteinExistence type="predicted"/>
<feature type="compositionally biased region" description="Basic and acidic residues" evidence="1">
    <location>
        <begin position="38"/>
        <end position="52"/>
    </location>
</feature>
<feature type="region of interest" description="Disordered" evidence="1">
    <location>
        <begin position="1"/>
        <end position="101"/>
    </location>
</feature>
<reference evidence="2" key="1">
    <citation type="journal article" date="2020" name="Nat. Genet.">
        <title>Genomic diversifications of five Gossypium allopolyploid species and their impact on cotton improvement.</title>
        <authorList>
            <person name="Chen Z.J."/>
            <person name="Sreedasyam A."/>
            <person name="Ando A."/>
            <person name="Song Q."/>
            <person name="De Santiago L.M."/>
            <person name="Hulse-Kemp A.M."/>
            <person name="Ding M."/>
            <person name="Ye W."/>
            <person name="Kirkbride R.C."/>
            <person name="Jenkins J."/>
            <person name="Plott C."/>
            <person name="Lovell J."/>
            <person name="Lin Y.M."/>
            <person name="Vaughn R."/>
            <person name="Liu B."/>
            <person name="Simpson S."/>
            <person name="Scheffler B.E."/>
            <person name="Wen L."/>
            <person name="Saski C.A."/>
            <person name="Grover C.E."/>
            <person name="Hu G."/>
            <person name="Conover J.L."/>
            <person name="Carlson J.W."/>
            <person name="Shu S."/>
            <person name="Boston L.B."/>
            <person name="Williams M."/>
            <person name="Peterson D.G."/>
            <person name="McGee K."/>
            <person name="Jones D.C."/>
            <person name="Wendel J.F."/>
            <person name="Stelly D.M."/>
            <person name="Grimwood J."/>
            <person name="Schmutz J."/>
        </authorList>
    </citation>
    <scope>NUCLEOTIDE SEQUENCE [LARGE SCALE GENOMIC DNA]</scope>
    <source>
        <strain evidence="2">cv. TM-1</strain>
    </source>
</reference>
<dbReference type="CDD" id="cd00303">
    <property type="entry name" value="retropepsin_like"/>
    <property type="match status" value="1"/>
</dbReference>
<dbReference type="SUPFAM" id="SSF56672">
    <property type="entry name" value="DNA/RNA polymerases"/>
    <property type="match status" value="1"/>
</dbReference>
<organism evidence="2 3">
    <name type="scientific">Gossypium hirsutum</name>
    <name type="common">Upland cotton</name>
    <name type="synonym">Gossypium mexicanum</name>
    <dbReference type="NCBI Taxonomy" id="3635"/>
    <lineage>
        <taxon>Eukaryota</taxon>
        <taxon>Viridiplantae</taxon>
        <taxon>Streptophyta</taxon>
        <taxon>Embryophyta</taxon>
        <taxon>Tracheophyta</taxon>
        <taxon>Spermatophyta</taxon>
        <taxon>Magnoliopsida</taxon>
        <taxon>eudicotyledons</taxon>
        <taxon>Gunneridae</taxon>
        <taxon>Pentapetalae</taxon>
        <taxon>rosids</taxon>
        <taxon>malvids</taxon>
        <taxon>Malvales</taxon>
        <taxon>Malvaceae</taxon>
        <taxon>Malvoideae</taxon>
        <taxon>Gossypium</taxon>
    </lineage>
</organism>
<dbReference type="GeneID" id="121220362"/>
<evidence type="ECO:0008006" key="4">
    <source>
        <dbReference type="Google" id="ProtNLM"/>
    </source>
</evidence>
<feature type="compositionally biased region" description="Basic residues" evidence="1">
    <location>
        <begin position="80"/>
        <end position="101"/>
    </location>
</feature>
<dbReference type="RefSeq" id="XP_040955990.1">
    <property type="nucleotide sequence ID" value="XM_041100056.1"/>
</dbReference>
<evidence type="ECO:0000313" key="3">
    <source>
        <dbReference type="RefSeq" id="XP_040955990.1"/>
    </source>
</evidence>
<protein>
    <recommendedName>
        <fullName evidence="4">Reverse transcriptase domain-containing protein</fullName>
    </recommendedName>
</protein>
<dbReference type="InterPro" id="IPR043502">
    <property type="entry name" value="DNA/RNA_pol_sf"/>
</dbReference>
<evidence type="ECO:0000256" key="1">
    <source>
        <dbReference type="SAM" id="MobiDB-lite"/>
    </source>
</evidence>
<dbReference type="Gene3D" id="2.40.70.10">
    <property type="entry name" value="Acid Proteases"/>
    <property type="match status" value="1"/>
</dbReference>
<dbReference type="PANTHER" id="PTHR33067">
    <property type="entry name" value="RNA-DIRECTED DNA POLYMERASE-RELATED"/>
    <property type="match status" value="1"/>
</dbReference>
<gene>
    <name evidence="3" type="primary">LOC121220362</name>
</gene>
<keyword evidence="2" id="KW-1185">Reference proteome</keyword>
<dbReference type="Proteomes" id="UP000818029">
    <property type="component" value="Chromosome D08"/>
</dbReference>
<dbReference type="Gene3D" id="3.10.10.10">
    <property type="entry name" value="HIV Type 1 Reverse Transcriptase, subunit A, domain 1"/>
    <property type="match status" value="1"/>
</dbReference>
<sequence>MAVNRLESLGKLPSQTELNPRQNVSAITLRSGKVLETVPDKSHGQDNEREKQISNPTARPESEIWKPFVMPPPFLGRLAKDKKKKRRKKKSSKHSRRWSKRRLIGNERVNVGENVSAVLQKKVPPKYNDQRMFAIFCEIGNVGIKKSMCDLGASINVMPYPIYKLINAGPLKETGVIIQLADRSVVYPEGLLEDVLVKVNELVFPADFYIINMEDDNSTNSSEILLGRPFLSTASAKIDVRSGTLTMEFDGKIVKFNVYEAMGHPNSLSNISSIDIIDCLTQSYPEYHDFNELETILYKSIDMDVLSRLEELSIIGDPPPTLELKALPDHLKYIFLGKKDTLPVIVSKMKPKRDAQRRLNPPMMEVVKKEIQKLLDAGMIYPISDSDWVSPVHVVPKKTGVTVVKTSSGELDPTRVQNGWRVCIDYRKLNAATRKDHFPLPFIG</sequence>
<dbReference type="PANTHER" id="PTHR33067:SF15">
    <property type="entry name" value="RNA-DIRECTED DNA POLYMERASE"/>
    <property type="match status" value="1"/>
</dbReference>
<feature type="compositionally biased region" description="Polar residues" evidence="1">
    <location>
        <begin position="13"/>
        <end position="28"/>
    </location>
</feature>
<accession>A0ABM3AMB8</accession>